<keyword evidence="3" id="KW-1185">Reference proteome</keyword>
<evidence type="ECO:0000313" key="3">
    <source>
        <dbReference type="Proteomes" id="UP000199161"/>
    </source>
</evidence>
<keyword evidence="1" id="KW-0812">Transmembrane</keyword>
<feature type="transmembrane region" description="Helical" evidence="1">
    <location>
        <begin position="279"/>
        <end position="298"/>
    </location>
</feature>
<dbReference type="Pfam" id="PF20108">
    <property type="entry name" value="DUF6498"/>
    <property type="match status" value="1"/>
</dbReference>
<sequence length="485" mass="52943">MRSSTPTGRDGFLPILLANLLPLAGVVVLEWDPATLVCVYGLELFVTLLLAGGKALFAQQPPPADREGVLTVSDAALVDKRGSVRPFDWLPPVYPRNVPFVLAVVGAVAMYLVFFGVVVVAIFDGDPGPTRPAVLGSVVALAIGQLFETRREYFGRRRYERVSPYGVVEVPARQLFVVLMALGFLGAPLESFERLVFVVVASLKLFLEWSTVRAARADEGTNRFVDRIASWFAGPTEDAAVDDREEAVHVPGTAPDARFRPVPTVVAADGLLRALRRTVFYLPFLTVAWFVALFVVVARVDSPVVFWLGVVGYLLLLVVIVGVQTVRHYLARGTLEYQRREDRLVAYDRLLAEPQWVARIDALRNPRVANDHLTDRLLGTRTLRVTTGWGSTETDRTLGPLAEPDRAVEAFELGLSTTDLEPLHRPIAAAAVGLGVGIVIAILGLQVVPGLSTETRFNAVMALPFLLVVPLLLWELAVPDEASDA</sequence>
<proteinExistence type="predicted"/>
<protein>
    <submittedName>
        <fullName evidence="2">Uncharacterized protein</fullName>
    </submittedName>
</protein>
<evidence type="ECO:0000256" key="1">
    <source>
        <dbReference type="SAM" id="Phobius"/>
    </source>
</evidence>
<keyword evidence="1" id="KW-1133">Transmembrane helix</keyword>
<feature type="transmembrane region" description="Helical" evidence="1">
    <location>
        <begin position="304"/>
        <end position="323"/>
    </location>
</feature>
<feature type="transmembrane region" description="Helical" evidence="1">
    <location>
        <begin position="129"/>
        <end position="149"/>
    </location>
</feature>
<dbReference type="RefSeq" id="WP_245758030.1">
    <property type="nucleotide sequence ID" value="NZ_FOKW01000005.1"/>
</dbReference>
<keyword evidence="1" id="KW-0472">Membrane</keyword>
<feature type="transmembrane region" description="Helical" evidence="1">
    <location>
        <begin position="427"/>
        <end position="447"/>
    </location>
</feature>
<feature type="transmembrane region" description="Helical" evidence="1">
    <location>
        <begin position="34"/>
        <end position="57"/>
    </location>
</feature>
<dbReference type="Proteomes" id="UP000199161">
    <property type="component" value="Unassembled WGS sequence"/>
</dbReference>
<reference evidence="3" key="1">
    <citation type="submission" date="2016-10" db="EMBL/GenBank/DDBJ databases">
        <authorList>
            <person name="Varghese N."/>
            <person name="Submissions S."/>
        </authorList>
    </citation>
    <scope>NUCLEOTIDE SEQUENCE [LARGE SCALE GENOMIC DNA]</scope>
    <source>
        <strain evidence="3">DSM 13078</strain>
    </source>
</reference>
<evidence type="ECO:0000313" key="2">
    <source>
        <dbReference type="EMBL" id="SFC16578.1"/>
    </source>
</evidence>
<organism evidence="2 3">
    <name type="scientific">Natronobacterium haloterrestre</name>
    <name type="common">Halobiforma haloterrestris</name>
    <dbReference type="NCBI Taxonomy" id="148448"/>
    <lineage>
        <taxon>Archaea</taxon>
        <taxon>Methanobacteriati</taxon>
        <taxon>Methanobacteriota</taxon>
        <taxon>Stenosarchaea group</taxon>
        <taxon>Halobacteria</taxon>
        <taxon>Halobacteriales</taxon>
        <taxon>Natrialbaceae</taxon>
        <taxon>Natronobacterium</taxon>
    </lineage>
</organism>
<dbReference type="AlphaFoldDB" id="A0A1I1H393"/>
<feature type="transmembrane region" description="Helical" evidence="1">
    <location>
        <begin position="100"/>
        <end position="123"/>
    </location>
</feature>
<dbReference type="EMBL" id="FOKW01000005">
    <property type="protein sequence ID" value="SFC16578.1"/>
    <property type="molecule type" value="Genomic_DNA"/>
</dbReference>
<feature type="transmembrane region" description="Helical" evidence="1">
    <location>
        <begin position="12"/>
        <end position="28"/>
    </location>
</feature>
<feature type="transmembrane region" description="Helical" evidence="1">
    <location>
        <begin position="459"/>
        <end position="478"/>
    </location>
</feature>
<dbReference type="InterPro" id="IPR045466">
    <property type="entry name" value="DUF6498"/>
</dbReference>
<accession>A0A1I1H393</accession>
<gene>
    <name evidence="2" type="ORF">SAMN05444422_10590</name>
</gene>
<name>A0A1I1H393_NATHA</name>